<accession>A0A366G6B7</accession>
<feature type="chain" id="PRO_5016670479" evidence="1">
    <location>
        <begin position="29"/>
        <end position="258"/>
    </location>
</feature>
<feature type="signal peptide" evidence="1">
    <location>
        <begin position="1"/>
        <end position="28"/>
    </location>
</feature>
<dbReference type="AlphaFoldDB" id="A0A366G6B7"/>
<organism evidence="2 3">
    <name type="scientific">Marinobacter pelagius</name>
    <dbReference type="NCBI Taxonomy" id="379482"/>
    <lineage>
        <taxon>Bacteria</taxon>
        <taxon>Pseudomonadati</taxon>
        <taxon>Pseudomonadota</taxon>
        <taxon>Gammaproteobacteria</taxon>
        <taxon>Pseudomonadales</taxon>
        <taxon>Marinobacteraceae</taxon>
        <taxon>Marinobacter</taxon>
    </lineage>
</organism>
<protein>
    <submittedName>
        <fullName evidence="2">Uncharacterized protein</fullName>
    </submittedName>
</protein>
<dbReference type="Proteomes" id="UP000252995">
    <property type="component" value="Unassembled WGS sequence"/>
</dbReference>
<reference evidence="2 3" key="1">
    <citation type="submission" date="2018-06" db="EMBL/GenBank/DDBJ databases">
        <title>Freshwater and sediment microbial communities from various areas in North America, analyzing microbe dynamics in response to fracking.</title>
        <authorList>
            <person name="Lamendella R."/>
        </authorList>
    </citation>
    <scope>NUCLEOTIDE SEQUENCE [LARGE SCALE GENOMIC DNA]</scope>
    <source>
        <strain evidence="2 3">114J</strain>
    </source>
</reference>
<sequence length="258" mass="26953">MRLACSRNEGRVGLALAFGMAVSGSSGAAGNPSPLGIRIESVTAVTAVARHRLTSFLAQAGCSADVRFGESEQDVVLEFRPGESGAGNEPVLVATNRTGDRPTPVWVTRRTAGVGSIAELAGRDLATVAGPDPLGSRLALEALAKAGVTPARQQLYEAGDFSSALGLLLHNNTHAAVSEAAFVEPMLEKNGLVVTWAGKPVSAGGWYRGAGWNMSALLCEDALAGLTRSGDRQIFAVFPEWVHGFSRPERLNSEEVSQ</sequence>
<gene>
    <name evidence="2" type="ORF">DET50_12938</name>
</gene>
<dbReference type="EMBL" id="QNRO01000029">
    <property type="protein sequence ID" value="RBP21956.1"/>
    <property type="molecule type" value="Genomic_DNA"/>
</dbReference>
<evidence type="ECO:0000313" key="2">
    <source>
        <dbReference type="EMBL" id="RBP21956.1"/>
    </source>
</evidence>
<keyword evidence="1" id="KW-0732">Signal</keyword>
<dbReference type="Pfam" id="PF12974">
    <property type="entry name" value="Phosphonate-bd"/>
    <property type="match status" value="1"/>
</dbReference>
<name>A0A366G6B7_9GAMM</name>
<evidence type="ECO:0000313" key="3">
    <source>
        <dbReference type="Proteomes" id="UP000252995"/>
    </source>
</evidence>
<comment type="caution">
    <text evidence="2">The sequence shown here is derived from an EMBL/GenBank/DDBJ whole genome shotgun (WGS) entry which is preliminary data.</text>
</comment>
<proteinExistence type="predicted"/>
<dbReference type="SUPFAM" id="SSF53850">
    <property type="entry name" value="Periplasmic binding protein-like II"/>
    <property type="match status" value="1"/>
</dbReference>
<evidence type="ECO:0000256" key="1">
    <source>
        <dbReference type="SAM" id="SignalP"/>
    </source>
</evidence>